<sequence>MPFASQVFIDHQLNQRPLSVYNIFQGVGWRWIFFARIYVQLNLWTLQLIYSYTFLYVGYIYLLVWFLAYGKAGKIPTMNDDILANIDSELVIFVNNGRPFIVPCSRTAEDKDLLEQIRIFYDLQRIRYGMFELIGAKSIQRIDVAKLHSREIVGKRLKESLDLGLLGSYGRQAHYFEKPSELTGDHIQKRLIRQQVLTTLGQQKNALNIIRSWDPQITTTVILFPIVLSLIISIVWSVVASAKFKADVQTSTQTGFTIGSYVVTAGISPRHSSGPLDEWLILAGALLVALVAFLDGKVNGMEH</sequence>
<feature type="transmembrane region" description="Helical" evidence="1">
    <location>
        <begin position="279"/>
        <end position="296"/>
    </location>
</feature>
<reference evidence="2 3" key="1">
    <citation type="submission" date="2024-09" db="EMBL/GenBank/DDBJ databases">
        <title>T2T genomes of carrot and Alternaria dauci and their utility for understanding host-pathogen interaction during carrot leaf blight disease.</title>
        <authorList>
            <person name="Liu W."/>
            <person name="Xu S."/>
            <person name="Ou C."/>
            <person name="Liu X."/>
            <person name="Zhuang F."/>
            <person name="Deng X.W."/>
        </authorList>
    </citation>
    <scope>NUCLEOTIDE SEQUENCE [LARGE SCALE GENOMIC DNA]</scope>
    <source>
        <strain evidence="2 3">A2016</strain>
    </source>
</reference>
<name>A0ABR3UQA4_9PLEO</name>
<dbReference type="GeneID" id="96082574"/>
<keyword evidence="3" id="KW-1185">Reference proteome</keyword>
<proteinExistence type="predicted"/>
<feature type="transmembrane region" description="Helical" evidence="1">
    <location>
        <begin position="217"/>
        <end position="239"/>
    </location>
</feature>
<keyword evidence="1" id="KW-1133">Transmembrane helix</keyword>
<evidence type="ECO:0000256" key="1">
    <source>
        <dbReference type="SAM" id="Phobius"/>
    </source>
</evidence>
<protein>
    <submittedName>
        <fullName evidence="2">Uncharacterized protein</fullName>
    </submittedName>
</protein>
<keyword evidence="1" id="KW-0472">Membrane</keyword>
<dbReference type="RefSeq" id="XP_069308799.1">
    <property type="nucleotide sequence ID" value="XM_069448747.1"/>
</dbReference>
<evidence type="ECO:0000313" key="3">
    <source>
        <dbReference type="Proteomes" id="UP001578633"/>
    </source>
</evidence>
<organism evidence="2 3">
    <name type="scientific">Alternaria dauci</name>
    <dbReference type="NCBI Taxonomy" id="48095"/>
    <lineage>
        <taxon>Eukaryota</taxon>
        <taxon>Fungi</taxon>
        <taxon>Dikarya</taxon>
        <taxon>Ascomycota</taxon>
        <taxon>Pezizomycotina</taxon>
        <taxon>Dothideomycetes</taxon>
        <taxon>Pleosporomycetidae</taxon>
        <taxon>Pleosporales</taxon>
        <taxon>Pleosporineae</taxon>
        <taxon>Pleosporaceae</taxon>
        <taxon>Alternaria</taxon>
        <taxon>Alternaria sect. Porri</taxon>
    </lineage>
</organism>
<gene>
    <name evidence="2" type="ORF">ACET3X_002252</name>
</gene>
<comment type="caution">
    <text evidence="2">The sequence shown here is derived from an EMBL/GenBank/DDBJ whole genome shotgun (WGS) entry which is preliminary data.</text>
</comment>
<dbReference type="Proteomes" id="UP001578633">
    <property type="component" value="Chromosome 2"/>
</dbReference>
<dbReference type="EMBL" id="JBHGVX010000002">
    <property type="protein sequence ID" value="KAL1798215.1"/>
    <property type="molecule type" value="Genomic_DNA"/>
</dbReference>
<evidence type="ECO:0000313" key="2">
    <source>
        <dbReference type="EMBL" id="KAL1798215.1"/>
    </source>
</evidence>
<feature type="transmembrane region" description="Helical" evidence="1">
    <location>
        <begin position="49"/>
        <end position="69"/>
    </location>
</feature>
<keyword evidence="1" id="KW-0812">Transmembrane</keyword>
<accession>A0ABR3UQA4</accession>